<dbReference type="Pfam" id="PF02310">
    <property type="entry name" value="B12-binding"/>
    <property type="match status" value="1"/>
</dbReference>
<dbReference type="NCBIfam" id="TIGR02370">
    <property type="entry name" value="pyl_corrinoid"/>
    <property type="match status" value="1"/>
</dbReference>
<dbReference type="AlphaFoldDB" id="A0A1M5CFD2"/>
<feature type="domain" description="B12-binding N-terminal" evidence="5">
    <location>
        <begin position="1"/>
        <end position="90"/>
    </location>
</feature>
<dbReference type="EMBL" id="FQVB01000020">
    <property type="protein sequence ID" value="SHF53438.1"/>
    <property type="molecule type" value="Genomic_DNA"/>
</dbReference>
<dbReference type="STRING" id="1121391.SAMN02745206_02186"/>
<organism evidence="6 7">
    <name type="scientific">Desulfacinum infernum DSM 9756</name>
    <dbReference type="NCBI Taxonomy" id="1121391"/>
    <lineage>
        <taxon>Bacteria</taxon>
        <taxon>Pseudomonadati</taxon>
        <taxon>Thermodesulfobacteriota</taxon>
        <taxon>Syntrophobacteria</taxon>
        <taxon>Syntrophobacterales</taxon>
        <taxon>Syntrophobacteraceae</taxon>
        <taxon>Desulfacinum</taxon>
    </lineage>
</organism>
<keyword evidence="2" id="KW-0479">Metal-binding</keyword>
<dbReference type="SUPFAM" id="SSF47644">
    <property type="entry name" value="Methionine synthase domain"/>
    <property type="match status" value="1"/>
</dbReference>
<comment type="similarity">
    <text evidence="1">Belongs to the methylamine corrinoid protein family.</text>
</comment>
<dbReference type="InterPro" id="IPR012741">
    <property type="entry name" value="Corrinoid_p"/>
</dbReference>
<dbReference type="GO" id="GO:0050897">
    <property type="term" value="F:cobalt ion binding"/>
    <property type="evidence" value="ECO:0007669"/>
    <property type="project" value="InterPro"/>
</dbReference>
<evidence type="ECO:0000313" key="7">
    <source>
        <dbReference type="Proteomes" id="UP000184076"/>
    </source>
</evidence>
<evidence type="ECO:0000256" key="1">
    <source>
        <dbReference type="ARBA" id="ARBA00010854"/>
    </source>
</evidence>
<dbReference type="GO" id="GO:0050667">
    <property type="term" value="P:homocysteine metabolic process"/>
    <property type="evidence" value="ECO:0007669"/>
    <property type="project" value="TreeGrafter"/>
</dbReference>
<evidence type="ECO:0000313" key="6">
    <source>
        <dbReference type="EMBL" id="SHF53438.1"/>
    </source>
</evidence>
<dbReference type="GO" id="GO:0005829">
    <property type="term" value="C:cytosol"/>
    <property type="evidence" value="ECO:0007669"/>
    <property type="project" value="TreeGrafter"/>
</dbReference>
<feature type="domain" description="B12-binding" evidence="4">
    <location>
        <begin position="91"/>
        <end position="215"/>
    </location>
</feature>
<dbReference type="PROSITE" id="PS51337">
    <property type="entry name" value="B12_BINDING_NTER"/>
    <property type="match status" value="1"/>
</dbReference>
<dbReference type="InterPro" id="IPR006158">
    <property type="entry name" value="Cobalamin-bd"/>
</dbReference>
<proteinExistence type="inferred from homology"/>
<dbReference type="Gene3D" id="3.40.50.280">
    <property type="entry name" value="Cobalamin-binding domain"/>
    <property type="match status" value="1"/>
</dbReference>
<gene>
    <name evidence="6" type="ORF">SAMN02745206_02186</name>
</gene>
<dbReference type="FunFam" id="3.40.50.280:FF:000003">
    <property type="entry name" value="Dimethylamine methyltransferase corrinoid protein"/>
    <property type="match status" value="1"/>
</dbReference>
<dbReference type="InterPro" id="IPR050554">
    <property type="entry name" value="Met_Synthase/Corrinoid"/>
</dbReference>
<dbReference type="Pfam" id="PF02607">
    <property type="entry name" value="B12-binding_2"/>
    <property type="match status" value="1"/>
</dbReference>
<dbReference type="InterPro" id="IPR036724">
    <property type="entry name" value="Cobalamin-bd_sf"/>
</dbReference>
<keyword evidence="7" id="KW-1185">Reference proteome</keyword>
<reference evidence="7" key="1">
    <citation type="submission" date="2016-11" db="EMBL/GenBank/DDBJ databases">
        <authorList>
            <person name="Varghese N."/>
            <person name="Submissions S."/>
        </authorList>
    </citation>
    <scope>NUCLEOTIDE SEQUENCE [LARGE SCALE GENOMIC DNA]</scope>
    <source>
        <strain evidence="7">DSM 9756</strain>
    </source>
</reference>
<accession>A0A1M5CFD2</accession>
<dbReference type="RefSeq" id="WP_073039243.1">
    <property type="nucleotide sequence ID" value="NZ_FQVB01000020.1"/>
</dbReference>
<dbReference type="InterPro" id="IPR003759">
    <property type="entry name" value="Cbl-bd_cap"/>
</dbReference>
<sequence length="215" mass="22605">MSEALFQASVDAVVRGDAKKAEELARQGLAEGIEPLVLINQAFVPGINQVGEMFGAGKLFLPELIMSAKAMQAATDIINAAIPEGNAQEGRGRFVIGTVEGDVHDIGKTIVVALLKANGFEVLDLGRDVPTDRLIEEADKFNAHIIGTSALLTTTMPAQQKLEEALKKAGLKGRFKTMVGGAPVTERWAKKIGADGFAEDAGAAVVVAKQLLATN</sequence>
<dbReference type="GO" id="GO:0008705">
    <property type="term" value="F:methionine synthase activity"/>
    <property type="evidence" value="ECO:0007669"/>
    <property type="project" value="TreeGrafter"/>
</dbReference>
<dbReference type="CDD" id="cd02070">
    <property type="entry name" value="corrinoid_protein_B12-BD"/>
    <property type="match status" value="1"/>
</dbReference>
<dbReference type="GO" id="GO:0015948">
    <property type="term" value="P:methanogenesis"/>
    <property type="evidence" value="ECO:0007669"/>
    <property type="project" value="InterPro"/>
</dbReference>
<dbReference type="GO" id="GO:0031419">
    <property type="term" value="F:cobalamin binding"/>
    <property type="evidence" value="ECO:0007669"/>
    <property type="project" value="InterPro"/>
</dbReference>
<dbReference type="Proteomes" id="UP000184076">
    <property type="component" value="Unassembled WGS sequence"/>
</dbReference>
<evidence type="ECO:0000256" key="2">
    <source>
        <dbReference type="ARBA" id="ARBA00022723"/>
    </source>
</evidence>
<dbReference type="SUPFAM" id="SSF52242">
    <property type="entry name" value="Cobalamin (vitamin B12)-binding domain"/>
    <property type="match status" value="1"/>
</dbReference>
<dbReference type="Gene3D" id="1.10.1240.10">
    <property type="entry name" value="Methionine synthase domain"/>
    <property type="match status" value="1"/>
</dbReference>
<name>A0A1M5CFD2_9BACT</name>
<evidence type="ECO:0000256" key="3">
    <source>
        <dbReference type="ARBA" id="ARBA00023285"/>
    </source>
</evidence>
<dbReference type="PANTHER" id="PTHR45833">
    <property type="entry name" value="METHIONINE SYNTHASE"/>
    <property type="match status" value="1"/>
</dbReference>
<evidence type="ECO:0000259" key="5">
    <source>
        <dbReference type="PROSITE" id="PS51337"/>
    </source>
</evidence>
<dbReference type="PROSITE" id="PS51332">
    <property type="entry name" value="B12_BINDING"/>
    <property type="match status" value="1"/>
</dbReference>
<dbReference type="GO" id="GO:0046653">
    <property type="term" value="P:tetrahydrofolate metabolic process"/>
    <property type="evidence" value="ECO:0007669"/>
    <property type="project" value="TreeGrafter"/>
</dbReference>
<evidence type="ECO:0000259" key="4">
    <source>
        <dbReference type="PROSITE" id="PS51332"/>
    </source>
</evidence>
<protein>
    <submittedName>
        <fullName evidence="6">Trimethylamine corrinoid protein</fullName>
    </submittedName>
</protein>
<dbReference type="OrthoDB" id="5416681at2"/>
<dbReference type="InterPro" id="IPR036594">
    <property type="entry name" value="Meth_synthase_dom"/>
</dbReference>
<dbReference type="SMART" id="SM01018">
    <property type="entry name" value="B12-binding_2"/>
    <property type="match status" value="1"/>
</dbReference>
<dbReference type="PANTHER" id="PTHR45833:SF1">
    <property type="entry name" value="METHIONINE SYNTHASE"/>
    <property type="match status" value="1"/>
</dbReference>
<keyword evidence="3" id="KW-0170">Cobalt</keyword>